<evidence type="ECO:0000313" key="1">
    <source>
        <dbReference type="EMBL" id="MBW90117.1"/>
    </source>
</evidence>
<reference evidence="1" key="1">
    <citation type="submission" date="2018-02" db="EMBL/GenBank/DDBJ databases">
        <title>Rhizophora mucronata_Transcriptome.</title>
        <authorList>
            <person name="Meera S.P."/>
            <person name="Sreeshan A."/>
            <person name="Augustine A."/>
        </authorList>
    </citation>
    <scope>NUCLEOTIDE SEQUENCE</scope>
    <source>
        <tissue evidence="1">Leaf</tissue>
    </source>
</reference>
<accession>A0A2P2J9P7</accession>
<name>A0A2P2J9P7_RHIMU</name>
<sequence>MGSSLSLWTQKRLVSNLYLMSHAQLAF</sequence>
<proteinExistence type="predicted"/>
<dbReference type="EMBL" id="GGEC01009634">
    <property type="protein sequence ID" value="MBW90117.1"/>
    <property type="molecule type" value="Transcribed_RNA"/>
</dbReference>
<dbReference type="AlphaFoldDB" id="A0A2P2J9P7"/>
<protein>
    <submittedName>
        <fullName evidence="1">Uncharacterized protein</fullName>
    </submittedName>
</protein>
<organism evidence="1">
    <name type="scientific">Rhizophora mucronata</name>
    <name type="common">Asiatic mangrove</name>
    <dbReference type="NCBI Taxonomy" id="61149"/>
    <lineage>
        <taxon>Eukaryota</taxon>
        <taxon>Viridiplantae</taxon>
        <taxon>Streptophyta</taxon>
        <taxon>Embryophyta</taxon>
        <taxon>Tracheophyta</taxon>
        <taxon>Spermatophyta</taxon>
        <taxon>Magnoliopsida</taxon>
        <taxon>eudicotyledons</taxon>
        <taxon>Gunneridae</taxon>
        <taxon>Pentapetalae</taxon>
        <taxon>rosids</taxon>
        <taxon>fabids</taxon>
        <taxon>Malpighiales</taxon>
        <taxon>Rhizophoraceae</taxon>
        <taxon>Rhizophora</taxon>
    </lineage>
</organism>